<feature type="chain" id="PRO_5037057898" evidence="5">
    <location>
        <begin position="28"/>
        <end position="337"/>
    </location>
</feature>
<sequence length="337" mass="34999">MKPLSRRTVLGSSAAALALVATLSACGTTEDPASDSTGGSGEKITLTDARGKEITLDGPAKRVGTTEWNATEYALSLGVAPVAASDVKGYATWDGAEKLPSGTTDLGTRGEPSTDSVASAGLDVLFVTDSLAGKAVQQIEDQGTPVVLLDGGDSKDPVAAMWKNVDIVARATGTEDEAARLKRDFEDKVAQTAKVVADSGAADAPVAFADGYSDAGQVTIRPYGEGSLLGGVMKEVGLTSAWSSVPGLEFDPAYGLGQTDVEGLTKLPDDTRFWYIENEDDASSSPFSGSLAGNQVWRSLPFVKAGAVQRIPDRIWMFGGPAAMEQFLDAVQQSVRA</sequence>
<reference evidence="7" key="2">
    <citation type="submission" date="2020-09" db="EMBL/GenBank/DDBJ databases">
        <authorList>
            <person name="Sun Q."/>
            <person name="Zhou Y."/>
        </authorList>
    </citation>
    <scope>NUCLEOTIDE SEQUENCE</scope>
    <source>
        <strain evidence="7">CGMCC 1.16067</strain>
    </source>
</reference>
<evidence type="ECO:0000256" key="1">
    <source>
        <dbReference type="ARBA" id="ARBA00004196"/>
    </source>
</evidence>
<evidence type="ECO:0000313" key="8">
    <source>
        <dbReference type="Proteomes" id="UP000649179"/>
    </source>
</evidence>
<accession>A0A917BSJ4</accession>
<dbReference type="Pfam" id="PF01497">
    <property type="entry name" value="Peripla_BP_2"/>
    <property type="match status" value="1"/>
</dbReference>
<dbReference type="EMBL" id="BMKQ01000002">
    <property type="protein sequence ID" value="GGF57356.1"/>
    <property type="molecule type" value="Genomic_DNA"/>
</dbReference>
<organism evidence="7 8">
    <name type="scientific">Marmoricola endophyticus</name>
    <dbReference type="NCBI Taxonomy" id="2040280"/>
    <lineage>
        <taxon>Bacteria</taxon>
        <taxon>Bacillati</taxon>
        <taxon>Actinomycetota</taxon>
        <taxon>Actinomycetes</taxon>
        <taxon>Propionibacteriales</taxon>
        <taxon>Nocardioidaceae</taxon>
        <taxon>Marmoricola</taxon>
    </lineage>
</organism>
<gene>
    <name evidence="7" type="ORF">GCM10011519_34150</name>
</gene>
<reference evidence="7" key="1">
    <citation type="journal article" date="2014" name="Int. J. Syst. Evol. Microbiol.">
        <title>Complete genome sequence of Corynebacterium casei LMG S-19264T (=DSM 44701T), isolated from a smear-ripened cheese.</title>
        <authorList>
            <consortium name="US DOE Joint Genome Institute (JGI-PGF)"/>
            <person name="Walter F."/>
            <person name="Albersmeier A."/>
            <person name="Kalinowski J."/>
            <person name="Ruckert C."/>
        </authorList>
    </citation>
    <scope>NUCLEOTIDE SEQUENCE</scope>
    <source>
        <strain evidence="7">CGMCC 1.16067</strain>
    </source>
</reference>
<evidence type="ECO:0000256" key="3">
    <source>
        <dbReference type="ARBA" id="ARBA00022448"/>
    </source>
</evidence>
<dbReference type="SUPFAM" id="SSF53807">
    <property type="entry name" value="Helical backbone' metal receptor"/>
    <property type="match status" value="1"/>
</dbReference>
<dbReference type="GO" id="GO:0030288">
    <property type="term" value="C:outer membrane-bounded periplasmic space"/>
    <property type="evidence" value="ECO:0007669"/>
    <property type="project" value="TreeGrafter"/>
</dbReference>
<dbReference type="RefSeq" id="WP_188781295.1">
    <property type="nucleotide sequence ID" value="NZ_BMKQ01000002.1"/>
</dbReference>
<feature type="signal peptide" evidence="5">
    <location>
        <begin position="1"/>
        <end position="27"/>
    </location>
</feature>
<dbReference type="PROSITE" id="PS51257">
    <property type="entry name" value="PROKAR_LIPOPROTEIN"/>
    <property type="match status" value="1"/>
</dbReference>
<dbReference type="Gene3D" id="3.40.50.1980">
    <property type="entry name" value="Nitrogenase molybdenum iron protein domain"/>
    <property type="match status" value="2"/>
</dbReference>
<evidence type="ECO:0000259" key="6">
    <source>
        <dbReference type="PROSITE" id="PS50983"/>
    </source>
</evidence>
<dbReference type="PANTHER" id="PTHR30532:SF1">
    <property type="entry name" value="IRON(3+)-HYDROXAMATE-BINDING PROTEIN FHUD"/>
    <property type="match status" value="1"/>
</dbReference>
<dbReference type="PROSITE" id="PS51318">
    <property type="entry name" value="TAT"/>
    <property type="match status" value="1"/>
</dbReference>
<dbReference type="InterPro" id="IPR002491">
    <property type="entry name" value="ABC_transptr_periplasmic_BD"/>
</dbReference>
<comment type="similarity">
    <text evidence="2">Belongs to the bacterial solute-binding protein 8 family.</text>
</comment>
<dbReference type="PANTHER" id="PTHR30532">
    <property type="entry name" value="IRON III DICITRATE-BINDING PERIPLASMIC PROTEIN"/>
    <property type="match status" value="1"/>
</dbReference>
<keyword evidence="8" id="KW-1185">Reference proteome</keyword>
<proteinExistence type="inferred from homology"/>
<dbReference type="InterPro" id="IPR006311">
    <property type="entry name" value="TAT_signal"/>
</dbReference>
<comment type="caution">
    <text evidence="7">The sequence shown here is derived from an EMBL/GenBank/DDBJ whole genome shotgun (WGS) entry which is preliminary data.</text>
</comment>
<dbReference type="AlphaFoldDB" id="A0A917BSJ4"/>
<name>A0A917BSJ4_9ACTN</name>
<evidence type="ECO:0000256" key="2">
    <source>
        <dbReference type="ARBA" id="ARBA00008814"/>
    </source>
</evidence>
<dbReference type="GO" id="GO:1901678">
    <property type="term" value="P:iron coordination entity transport"/>
    <property type="evidence" value="ECO:0007669"/>
    <property type="project" value="UniProtKB-ARBA"/>
</dbReference>
<evidence type="ECO:0000256" key="4">
    <source>
        <dbReference type="ARBA" id="ARBA00022729"/>
    </source>
</evidence>
<dbReference type="InterPro" id="IPR051313">
    <property type="entry name" value="Bact_iron-sidero_bind"/>
</dbReference>
<protein>
    <submittedName>
        <fullName evidence="7">ABC transporter substrate-binding protein</fullName>
    </submittedName>
</protein>
<keyword evidence="3" id="KW-0813">Transport</keyword>
<keyword evidence="4 5" id="KW-0732">Signal</keyword>
<evidence type="ECO:0000256" key="5">
    <source>
        <dbReference type="SAM" id="SignalP"/>
    </source>
</evidence>
<evidence type="ECO:0000313" key="7">
    <source>
        <dbReference type="EMBL" id="GGF57356.1"/>
    </source>
</evidence>
<dbReference type="PROSITE" id="PS50983">
    <property type="entry name" value="FE_B12_PBP"/>
    <property type="match status" value="1"/>
</dbReference>
<feature type="domain" description="Fe/B12 periplasmic-binding" evidence="6">
    <location>
        <begin position="62"/>
        <end position="337"/>
    </location>
</feature>
<comment type="subcellular location">
    <subcellularLocation>
        <location evidence="1">Cell envelope</location>
    </subcellularLocation>
</comment>
<dbReference type="Proteomes" id="UP000649179">
    <property type="component" value="Unassembled WGS sequence"/>
</dbReference>